<dbReference type="PANTHER" id="PTHR30429:SF3">
    <property type="entry name" value="LIPOPROTEIN"/>
    <property type="match status" value="1"/>
</dbReference>
<evidence type="ECO:0000313" key="8">
    <source>
        <dbReference type="EMBL" id="GBD68593.1"/>
    </source>
</evidence>
<comment type="similarity">
    <text evidence="2">Belongs to the NlpA lipoprotein family.</text>
</comment>
<organism evidence="8 9">
    <name type="scientific">Tetragenococcus halophilus subsp. halophilus</name>
    <dbReference type="NCBI Taxonomy" id="1513897"/>
    <lineage>
        <taxon>Bacteria</taxon>
        <taxon>Bacillati</taxon>
        <taxon>Bacillota</taxon>
        <taxon>Bacilli</taxon>
        <taxon>Lactobacillales</taxon>
        <taxon>Enterococcaceae</taxon>
        <taxon>Tetragenococcus</taxon>
    </lineage>
</organism>
<evidence type="ECO:0000256" key="7">
    <source>
        <dbReference type="SAM" id="SignalP"/>
    </source>
</evidence>
<gene>
    <name evidence="8" type="ORF">TEHN7118_1399</name>
</gene>
<protein>
    <submittedName>
        <fullName evidence="8">Putative ABC transporter substrate-binding protein</fullName>
    </submittedName>
</protein>
<evidence type="ECO:0000256" key="6">
    <source>
        <dbReference type="ARBA" id="ARBA00023288"/>
    </source>
</evidence>
<keyword evidence="4" id="KW-0472">Membrane</keyword>
<dbReference type="PROSITE" id="PS51257">
    <property type="entry name" value="PROKAR_LIPOPROTEIN"/>
    <property type="match status" value="1"/>
</dbReference>
<evidence type="ECO:0000256" key="1">
    <source>
        <dbReference type="ARBA" id="ARBA00004635"/>
    </source>
</evidence>
<comment type="caution">
    <text evidence="8">The sequence shown here is derived from an EMBL/GenBank/DDBJ whole genome shotgun (WGS) entry which is preliminary data.</text>
</comment>
<proteinExistence type="inferred from homology"/>
<dbReference type="SUPFAM" id="SSF53850">
    <property type="entry name" value="Periplasmic binding protein-like II"/>
    <property type="match status" value="1"/>
</dbReference>
<dbReference type="Pfam" id="PF03180">
    <property type="entry name" value="Lipoprotein_9"/>
    <property type="match status" value="1"/>
</dbReference>
<dbReference type="AlphaFoldDB" id="A0A2H6CUB9"/>
<evidence type="ECO:0000256" key="2">
    <source>
        <dbReference type="ARBA" id="ARBA00008973"/>
    </source>
</evidence>
<keyword evidence="6" id="KW-0449">Lipoprotein</keyword>
<comment type="subcellular location">
    <subcellularLocation>
        <location evidence="1">Membrane</location>
        <topology evidence="1">Lipid-anchor</topology>
    </subcellularLocation>
</comment>
<evidence type="ECO:0000256" key="5">
    <source>
        <dbReference type="ARBA" id="ARBA00023139"/>
    </source>
</evidence>
<dbReference type="RefSeq" id="WP_103103547.1">
    <property type="nucleotide sequence ID" value="NZ_BDEC01000058.1"/>
</dbReference>
<dbReference type="Proteomes" id="UP000236214">
    <property type="component" value="Unassembled WGS sequence"/>
</dbReference>
<evidence type="ECO:0000256" key="4">
    <source>
        <dbReference type="ARBA" id="ARBA00023136"/>
    </source>
</evidence>
<accession>A0A2H6CUB9</accession>
<feature type="chain" id="PRO_5038532658" evidence="7">
    <location>
        <begin position="26"/>
        <end position="289"/>
    </location>
</feature>
<dbReference type="Gene3D" id="3.40.190.10">
    <property type="entry name" value="Periplasmic binding protein-like II"/>
    <property type="match status" value="2"/>
</dbReference>
<reference evidence="8 9" key="1">
    <citation type="submission" date="2016-05" db="EMBL/GenBank/DDBJ databases">
        <title>Whole genome sequencing of Tetragenococcus halophilus subsp. halophilus NISL 7118.</title>
        <authorList>
            <person name="Shiwa Y."/>
            <person name="Nishimura I."/>
            <person name="Yoshikawa H."/>
            <person name="Koyama Y."/>
            <person name="Oguma T."/>
        </authorList>
    </citation>
    <scope>NUCLEOTIDE SEQUENCE [LARGE SCALE GENOMIC DNA]</scope>
    <source>
        <strain evidence="8 9">NISL 7118</strain>
    </source>
</reference>
<dbReference type="InterPro" id="IPR004872">
    <property type="entry name" value="Lipoprotein_NlpA"/>
</dbReference>
<keyword evidence="5" id="KW-0564">Palmitate</keyword>
<name>A0A2H6CUB9_TETHA</name>
<dbReference type="PANTHER" id="PTHR30429">
    <property type="entry name" value="D-METHIONINE-BINDING LIPOPROTEIN METQ"/>
    <property type="match status" value="1"/>
</dbReference>
<dbReference type="EMBL" id="BDEC01000058">
    <property type="protein sequence ID" value="GBD68593.1"/>
    <property type="molecule type" value="Genomic_DNA"/>
</dbReference>
<evidence type="ECO:0000313" key="9">
    <source>
        <dbReference type="Proteomes" id="UP000236214"/>
    </source>
</evidence>
<keyword evidence="3 7" id="KW-0732">Signal</keyword>
<dbReference type="GO" id="GO:0016020">
    <property type="term" value="C:membrane"/>
    <property type="evidence" value="ECO:0007669"/>
    <property type="project" value="UniProtKB-SubCell"/>
</dbReference>
<sequence>MKKISLYIGAASVVLLLGACGNSGSAEQDSTQQNDGVVHISSVDSDAEVWDHIANSDAAQEAGLEIEVTEITGGTQSNNAVTDGDVDANAFQSIEYLKSYNEESETNLIPIATTYMEPMGLYSDKYDSVEDLPNGAQVALADNPANTARGLRLLESAGLITLEEDFDDGLGTPDDIAENPKNLEFSLIDDLTGPRVLSDLDLIPISNTVALEGGLNVLEDAIYHEEVNDDNKGNFNIIAVQEGREDEEDLQKLGEIYHDPEIQEYIDEEFEGTKVEVDESIDEVWGGIK</sequence>
<evidence type="ECO:0000256" key="3">
    <source>
        <dbReference type="ARBA" id="ARBA00022729"/>
    </source>
</evidence>
<keyword evidence="9" id="KW-1185">Reference proteome</keyword>
<feature type="signal peptide" evidence="7">
    <location>
        <begin position="1"/>
        <end position="25"/>
    </location>
</feature>